<dbReference type="OrthoDB" id="9802365at2"/>
<accession>A0A5C5ZFN3</accession>
<evidence type="ECO:0000313" key="6">
    <source>
        <dbReference type="EMBL" id="TWT85837.1"/>
    </source>
</evidence>
<organism evidence="6 7">
    <name type="scientific">Posidoniimonas polymericola</name>
    <dbReference type="NCBI Taxonomy" id="2528002"/>
    <lineage>
        <taxon>Bacteria</taxon>
        <taxon>Pseudomonadati</taxon>
        <taxon>Planctomycetota</taxon>
        <taxon>Planctomycetia</taxon>
        <taxon>Pirellulales</taxon>
        <taxon>Lacipirellulaceae</taxon>
        <taxon>Posidoniimonas</taxon>
    </lineage>
</organism>
<keyword evidence="7" id="KW-1185">Reference proteome</keyword>
<feature type="domain" description="HhH-GPD" evidence="5">
    <location>
        <begin position="41"/>
        <end position="200"/>
    </location>
</feature>
<dbReference type="GO" id="GO:0046872">
    <property type="term" value="F:metal ion binding"/>
    <property type="evidence" value="ECO:0007669"/>
    <property type="project" value="UniProtKB-KW"/>
</dbReference>
<evidence type="ECO:0000256" key="3">
    <source>
        <dbReference type="ARBA" id="ARBA00023004"/>
    </source>
</evidence>
<comment type="caution">
    <text evidence="6">The sequence shown here is derived from an EMBL/GenBank/DDBJ whole genome shotgun (WGS) entry which is preliminary data.</text>
</comment>
<evidence type="ECO:0000256" key="1">
    <source>
        <dbReference type="ARBA" id="ARBA00022485"/>
    </source>
</evidence>
<reference evidence="6 7" key="1">
    <citation type="submission" date="2019-02" db="EMBL/GenBank/DDBJ databases">
        <title>Deep-cultivation of Planctomycetes and their phenomic and genomic characterization uncovers novel biology.</title>
        <authorList>
            <person name="Wiegand S."/>
            <person name="Jogler M."/>
            <person name="Boedeker C."/>
            <person name="Pinto D."/>
            <person name="Vollmers J."/>
            <person name="Rivas-Marin E."/>
            <person name="Kohn T."/>
            <person name="Peeters S.H."/>
            <person name="Heuer A."/>
            <person name="Rast P."/>
            <person name="Oberbeckmann S."/>
            <person name="Bunk B."/>
            <person name="Jeske O."/>
            <person name="Meyerdierks A."/>
            <person name="Storesund J.E."/>
            <person name="Kallscheuer N."/>
            <person name="Luecker S."/>
            <person name="Lage O.M."/>
            <person name="Pohl T."/>
            <person name="Merkel B.J."/>
            <person name="Hornburger P."/>
            <person name="Mueller R.-W."/>
            <person name="Bruemmer F."/>
            <person name="Labrenz M."/>
            <person name="Spormann A.M."/>
            <person name="Op Den Camp H."/>
            <person name="Overmann J."/>
            <person name="Amann R."/>
            <person name="Jetten M.S.M."/>
            <person name="Mascher T."/>
            <person name="Medema M.H."/>
            <person name="Devos D.P."/>
            <person name="Kaster A.-K."/>
            <person name="Ovreas L."/>
            <person name="Rohde M."/>
            <person name="Galperin M.Y."/>
            <person name="Jogler C."/>
        </authorList>
    </citation>
    <scope>NUCLEOTIDE SEQUENCE [LARGE SCALE GENOMIC DNA]</scope>
    <source>
        <strain evidence="6 7">Pla123a</strain>
    </source>
</reference>
<dbReference type="InterPro" id="IPR011257">
    <property type="entry name" value="DNA_glycosylase"/>
</dbReference>
<dbReference type="Proteomes" id="UP000318478">
    <property type="component" value="Unassembled WGS sequence"/>
</dbReference>
<dbReference type="SMART" id="SM00478">
    <property type="entry name" value="ENDO3c"/>
    <property type="match status" value="1"/>
</dbReference>
<dbReference type="GO" id="GO:0051539">
    <property type="term" value="F:4 iron, 4 sulfur cluster binding"/>
    <property type="evidence" value="ECO:0007669"/>
    <property type="project" value="UniProtKB-KW"/>
</dbReference>
<dbReference type="Pfam" id="PF00730">
    <property type="entry name" value="HhH-GPD"/>
    <property type="match status" value="1"/>
</dbReference>
<evidence type="ECO:0000313" key="7">
    <source>
        <dbReference type="Proteomes" id="UP000318478"/>
    </source>
</evidence>
<evidence type="ECO:0000256" key="2">
    <source>
        <dbReference type="ARBA" id="ARBA00022723"/>
    </source>
</evidence>
<protein>
    <submittedName>
        <fullName evidence="6">Ultraviolet N-glycosylase/AP lyase</fullName>
    </submittedName>
</protein>
<dbReference type="PIRSF" id="PIRSF001435">
    <property type="entry name" value="Nth"/>
    <property type="match status" value="1"/>
</dbReference>
<proteinExistence type="predicted"/>
<keyword evidence="4" id="KW-0411">Iron-sulfur</keyword>
<dbReference type="EMBL" id="SJPO01000001">
    <property type="protein sequence ID" value="TWT85837.1"/>
    <property type="molecule type" value="Genomic_DNA"/>
</dbReference>
<dbReference type="CDD" id="cd00056">
    <property type="entry name" value="ENDO3c"/>
    <property type="match status" value="1"/>
</dbReference>
<dbReference type="SUPFAM" id="SSF48150">
    <property type="entry name" value="DNA-glycosylase"/>
    <property type="match status" value="1"/>
</dbReference>
<dbReference type="InterPro" id="IPR003265">
    <property type="entry name" value="HhH-GPD_domain"/>
</dbReference>
<name>A0A5C5ZFN3_9BACT</name>
<dbReference type="Gene3D" id="1.10.1670.10">
    <property type="entry name" value="Helix-hairpin-Helix base-excision DNA repair enzymes (C-terminal)"/>
    <property type="match status" value="1"/>
</dbReference>
<dbReference type="PANTHER" id="PTHR10359">
    <property type="entry name" value="A/G-SPECIFIC ADENINE GLYCOSYLASE/ENDONUCLEASE III"/>
    <property type="match status" value="1"/>
</dbReference>
<keyword evidence="3" id="KW-0408">Iron</keyword>
<dbReference type="Gene3D" id="1.10.340.30">
    <property type="entry name" value="Hypothetical protein, domain 2"/>
    <property type="match status" value="1"/>
</dbReference>
<dbReference type="GO" id="GO:0006284">
    <property type="term" value="P:base-excision repair"/>
    <property type="evidence" value="ECO:0007669"/>
    <property type="project" value="InterPro"/>
</dbReference>
<dbReference type="AlphaFoldDB" id="A0A5C5ZFN3"/>
<dbReference type="GO" id="GO:0016829">
    <property type="term" value="F:lyase activity"/>
    <property type="evidence" value="ECO:0007669"/>
    <property type="project" value="UniProtKB-KW"/>
</dbReference>
<evidence type="ECO:0000256" key="4">
    <source>
        <dbReference type="ARBA" id="ARBA00023014"/>
    </source>
</evidence>
<dbReference type="InterPro" id="IPR023170">
    <property type="entry name" value="HhH_base_excis_C"/>
</dbReference>
<evidence type="ECO:0000259" key="5">
    <source>
        <dbReference type="SMART" id="SM00478"/>
    </source>
</evidence>
<keyword evidence="6" id="KW-0456">Lyase</keyword>
<sequence length="226" mass="25575">MAKQPPPFPALEIYDRLRAAYGPQHWWPAETPFEVIVGAVLVQNTRWENVVSAIENIHRQGRLDPHYLLALPAGELSELIRPAGVFRVKEKRLRSVLAYLVEQHGGQIESLAKTPQDQLRRELLALHGVGPETADCIVLYAAGHPSFVIDAYTRRALERHGWADKRDSYAKLQQQFEAALPRDATLFNEYHALLVELGKRHCRPKPQCAGCPLECLLPERGLRETP</sequence>
<keyword evidence="2" id="KW-0479">Metal-binding</keyword>
<gene>
    <name evidence="6" type="primary">pdg_1</name>
    <name evidence="6" type="ORF">Pla123a_06440</name>
</gene>
<dbReference type="RefSeq" id="WP_146584067.1">
    <property type="nucleotide sequence ID" value="NZ_SJPO01000001.1"/>
</dbReference>
<keyword evidence="1" id="KW-0004">4Fe-4S</keyword>
<dbReference type="PANTHER" id="PTHR10359:SF19">
    <property type="entry name" value="DNA REPAIR GLYCOSYLASE MJ1434-RELATED"/>
    <property type="match status" value="1"/>
</dbReference>